<dbReference type="EMBL" id="BK015474">
    <property type="protein sequence ID" value="DAE08756.1"/>
    <property type="molecule type" value="Genomic_DNA"/>
</dbReference>
<evidence type="ECO:0000313" key="1">
    <source>
        <dbReference type="EMBL" id="DAE08756.1"/>
    </source>
</evidence>
<protein>
    <submittedName>
        <fullName evidence="1">Uncharacterized protein</fullName>
    </submittedName>
</protein>
<reference evidence="1" key="1">
    <citation type="journal article" date="2021" name="Proc. Natl. Acad. Sci. U.S.A.">
        <title>A Catalog of Tens of Thousands of Viruses from Human Metagenomes Reveals Hidden Associations with Chronic Diseases.</title>
        <authorList>
            <person name="Tisza M.J."/>
            <person name="Buck C.B."/>
        </authorList>
    </citation>
    <scope>NUCLEOTIDE SEQUENCE</scope>
    <source>
        <strain evidence="1">CtLjW1</strain>
    </source>
</reference>
<proteinExistence type="predicted"/>
<sequence length="43" mass="5280">MFGSFKPDKKADAFLQKLNRRSHQLKKHFRFPKEELHFPLMFC</sequence>
<accession>A0A8S5PRA4</accession>
<organism evidence="1">
    <name type="scientific">Myoviridae sp. ctLjW1</name>
    <dbReference type="NCBI Taxonomy" id="2825084"/>
    <lineage>
        <taxon>Viruses</taxon>
        <taxon>Duplodnaviria</taxon>
        <taxon>Heunggongvirae</taxon>
        <taxon>Uroviricota</taxon>
        <taxon>Caudoviricetes</taxon>
    </lineage>
</organism>
<name>A0A8S5PRA4_9CAUD</name>